<evidence type="ECO:0000313" key="3">
    <source>
        <dbReference type="Proteomes" id="UP000673394"/>
    </source>
</evidence>
<organism evidence="2 3">
    <name type="scientific">Paenibacillus lignilyticus</name>
    <dbReference type="NCBI Taxonomy" id="1172615"/>
    <lineage>
        <taxon>Bacteria</taxon>
        <taxon>Bacillati</taxon>
        <taxon>Bacillota</taxon>
        <taxon>Bacilli</taxon>
        <taxon>Bacillales</taxon>
        <taxon>Paenibacillaceae</taxon>
        <taxon>Paenibacillus</taxon>
    </lineage>
</organism>
<name>A0ABS5CKD9_9BACL</name>
<dbReference type="RefSeq" id="WP_210663418.1">
    <property type="nucleotide sequence ID" value="NZ_JAGKSP010000017.1"/>
</dbReference>
<protein>
    <recommendedName>
        <fullName evidence="4">Integral membrane protein</fullName>
    </recommendedName>
</protein>
<evidence type="ECO:0000313" key="2">
    <source>
        <dbReference type="EMBL" id="MBP3966332.1"/>
    </source>
</evidence>
<keyword evidence="3" id="KW-1185">Reference proteome</keyword>
<keyword evidence="1" id="KW-0812">Transmembrane</keyword>
<evidence type="ECO:0008006" key="4">
    <source>
        <dbReference type="Google" id="ProtNLM"/>
    </source>
</evidence>
<evidence type="ECO:0000256" key="1">
    <source>
        <dbReference type="SAM" id="Phobius"/>
    </source>
</evidence>
<keyword evidence="1" id="KW-0472">Membrane</keyword>
<gene>
    <name evidence="2" type="ORF">I8J30_26870</name>
</gene>
<feature type="transmembrane region" description="Helical" evidence="1">
    <location>
        <begin position="46"/>
        <end position="76"/>
    </location>
</feature>
<dbReference type="EMBL" id="JAGKSP010000017">
    <property type="protein sequence ID" value="MBP3966332.1"/>
    <property type="molecule type" value="Genomic_DNA"/>
</dbReference>
<comment type="caution">
    <text evidence="2">The sequence shown here is derived from an EMBL/GenBank/DDBJ whole genome shotgun (WGS) entry which is preliminary data.</text>
</comment>
<keyword evidence="1" id="KW-1133">Transmembrane helix</keyword>
<accession>A0ABS5CKD9</accession>
<sequence length="82" mass="9116">MTRRQAAAGAVLSLAFPGVVYAILYAIVELKNRQPQDYAYHDSYFLVMHVGWIGYMTLAAAVMVLYAIAVAGYRFVKRLGRG</sequence>
<proteinExistence type="predicted"/>
<reference evidence="2 3" key="1">
    <citation type="submission" date="2021-04" db="EMBL/GenBank/DDBJ databases">
        <title>Paenibacillus sp. DLE-14 whole genome sequence.</title>
        <authorList>
            <person name="Ham Y.J."/>
        </authorList>
    </citation>
    <scope>NUCLEOTIDE SEQUENCE [LARGE SCALE GENOMIC DNA]</scope>
    <source>
        <strain evidence="2 3">DLE-14</strain>
    </source>
</reference>
<dbReference type="Proteomes" id="UP000673394">
    <property type="component" value="Unassembled WGS sequence"/>
</dbReference>